<evidence type="ECO:0000313" key="5">
    <source>
        <dbReference type="EMBL" id="TQV80493.1"/>
    </source>
</evidence>
<keyword evidence="1" id="KW-0805">Transcription regulation</keyword>
<dbReference type="Proteomes" id="UP000315252">
    <property type="component" value="Unassembled WGS sequence"/>
</dbReference>
<name>A0A545TTF0_9PROT</name>
<evidence type="ECO:0000313" key="6">
    <source>
        <dbReference type="Proteomes" id="UP000315252"/>
    </source>
</evidence>
<reference evidence="5 6" key="1">
    <citation type="submission" date="2019-06" db="EMBL/GenBank/DDBJ databases">
        <title>Whole genome sequence for Rhodospirillaceae sp. R148.</title>
        <authorList>
            <person name="Wang G."/>
        </authorList>
    </citation>
    <scope>NUCLEOTIDE SEQUENCE [LARGE SCALE GENOMIC DNA]</scope>
    <source>
        <strain evidence="5 6">R148</strain>
    </source>
</reference>
<dbReference type="InterPro" id="IPR000835">
    <property type="entry name" value="HTH_MarR-typ"/>
</dbReference>
<keyword evidence="6" id="KW-1185">Reference proteome</keyword>
<dbReference type="InterPro" id="IPR023187">
    <property type="entry name" value="Tscrpt_reg_MarR-type_CS"/>
</dbReference>
<dbReference type="InterPro" id="IPR039422">
    <property type="entry name" value="MarR/SlyA-like"/>
</dbReference>
<dbReference type="Pfam" id="PF12802">
    <property type="entry name" value="MarR_2"/>
    <property type="match status" value="1"/>
</dbReference>
<dbReference type="EMBL" id="VHSH01000003">
    <property type="protein sequence ID" value="TQV80493.1"/>
    <property type="molecule type" value="Genomic_DNA"/>
</dbReference>
<sequence length="157" mass="17773">MKASYLETISLVERLHRQCLEVVKSELDRMGVRDLNNVQALILFNIGDEELTVGELTQRGYYLGSNVSYNVKKMVENGYLIQERSLHDRRSFHVRASETGLKICQALGQLFDQHAENGLQSAQLSDEVLRSANEALSRLQQFWSVPGQYSSRISPAA</sequence>
<evidence type="ECO:0000256" key="1">
    <source>
        <dbReference type="ARBA" id="ARBA00023015"/>
    </source>
</evidence>
<dbReference type="PANTHER" id="PTHR33164:SF102">
    <property type="entry name" value="TRANSCRIPTIONAL REGULATORY PROTEIN"/>
    <property type="match status" value="1"/>
</dbReference>
<dbReference type="GO" id="GO:0006950">
    <property type="term" value="P:response to stress"/>
    <property type="evidence" value="ECO:0007669"/>
    <property type="project" value="TreeGrafter"/>
</dbReference>
<dbReference type="InterPro" id="IPR036390">
    <property type="entry name" value="WH_DNA-bd_sf"/>
</dbReference>
<evidence type="ECO:0000259" key="4">
    <source>
        <dbReference type="PROSITE" id="PS50995"/>
    </source>
</evidence>
<dbReference type="InterPro" id="IPR036388">
    <property type="entry name" value="WH-like_DNA-bd_sf"/>
</dbReference>
<organism evidence="5 6">
    <name type="scientific">Denitrobaculum tricleocarpae</name>
    <dbReference type="NCBI Taxonomy" id="2591009"/>
    <lineage>
        <taxon>Bacteria</taxon>
        <taxon>Pseudomonadati</taxon>
        <taxon>Pseudomonadota</taxon>
        <taxon>Alphaproteobacteria</taxon>
        <taxon>Rhodospirillales</taxon>
        <taxon>Rhodospirillaceae</taxon>
        <taxon>Denitrobaculum</taxon>
    </lineage>
</organism>
<proteinExistence type="predicted"/>
<dbReference type="GO" id="GO:0003700">
    <property type="term" value="F:DNA-binding transcription factor activity"/>
    <property type="evidence" value="ECO:0007669"/>
    <property type="project" value="InterPro"/>
</dbReference>
<gene>
    <name evidence="5" type="ORF">FKG95_09965</name>
</gene>
<dbReference type="SMART" id="SM00347">
    <property type="entry name" value="HTH_MARR"/>
    <property type="match status" value="1"/>
</dbReference>
<feature type="domain" description="HTH marR-type" evidence="4">
    <location>
        <begin position="2"/>
        <end position="141"/>
    </location>
</feature>
<comment type="caution">
    <text evidence="5">The sequence shown here is derived from an EMBL/GenBank/DDBJ whole genome shotgun (WGS) entry which is preliminary data.</text>
</comment>
<dbReference type="AlphaFoldDB" id="A0A545TTF0"/>
<keyword evidence="3" id="KW-0804">Transcription</keyword>
<evidence type="ECO:0000256" key="3">
    <source>
        <dbReference type="ARBA" id="ARBA00023163"/>
    </source>
</evidence>
<dbReference type="PROSITE" id="PS01117">
    <property type="entry name" value="HTH_MARR_1"/>
    <property type="match status" value="1"/>
</dbReference>
<protein>
    <submittedName>
        <fullName evidence="5">MarR family transcriptional regulator</fullName>
    </submittedName>
</protein>
<dbReference type="SUPFAM" id="SSF46785">
    <property type="entry name" value="Winged helix' DNA-binding domain"/>
    <property type="match status" value="1"/>
</dbReference>
<dbReference type="PROSITE" id="PS50995">
    <property type="entry name" value="HTH_MARR_2"/>
    <property type="match status" value="1"/>
</dbReference>
<evidence type="ECO:0000256" key="2">
    <source>
        <dbReference type="ARBA" id="ARBA00023125"/>
    </source>
</evidence>
<dbReference type="PANTHER" id="PTHR33164">
    <property type="entry name" value="TRANSCRIPTIONAL REGULATOR, MARR FAMILY"/>
    <property type="match status" value="1"/>
</dbReference>
<dbReference type="Gene3D" id="1.10.10.10">
    <property type="entry name" value="Winged helix-like DNA-binding domain superfamily/Winged helix DNA-binding domain"/>
    <property type="match status" value="1"/>
</dbReference>
<dbReference type="OrthoDB" id="9793286at2"/>
<keyword evidence="2" id="KW-0238">DNA-binding</keyword>
<dbReference type="GO" id="GO:0003677">
    <property type="term" value="F:DNA binding"/>
    <property type="evidence" value="ECO:0007669"/>
    <property type="project" value="UniProtKB-KW"/>
</dbReference>
<accession>A0A545TTF0</accession>